<keyword evidence="1" id="KW-1133">Transmembrane helix</keyword>
<dbReference type="InterPro" id="IPR003675">
    <property type="entry name" value="Rce1/LyrA-like_dom"/>
</dbReference>
<reference evidence="4" key="1">
    <citation type="submission" date="2017-06" db="EMBL/GenBank/DDBJ databases">
        <authorList>
            <person name="Varghese N."/>
            <person name="Submissions S."/>
        </authorList>
    </citation>
    <scope>NUCLEOTIDE SEQUENCE [LARGE SCALE GENOMIC DNA]</scope>
    <source>
        <strain evidence="4">DSM 27993</strain>
    </source>
</reference>
<feature type="transmembrane region" description="Helical" evidence="1">
    <location>
        <begin position="88"/>
        <end position="110"/>
    </location>
</feature>
<proteinExistence type="predicted"/>
<keyword evidence="3" id="KW-0378">Hydrolase</keyword>
<feature type="transmembrane region" description="Helical" evidence="1">
    <location>
        <begin position="181"/>
        <end position="198"/>
    </location>
</feature>
<dbReference type="GO" id="GO:0004175">
    <property type="term" value="F:endopeptidase activity"/>
    <property type="evidence" value="ECO:0007669"/>
    <property type="project" value="UniProtKB-ARBA"/>
</dbReference>
<protein>
    <submittedName>
        <fullName evidence="3">CAAX protease self-immunity</fullName>
    </submittedName>
</protein>
<dbReference type="Proteomes" id="UP000198412">
    <property type="component" value="Unassembled WGS sequence"/>
</dbReference>
<keyword evidence="1" id="KW-0812">Transmembrane</keyword>
<dbReference type="Pfam" id="PF02517">
    <property type="entry name" value="Rce1-like"/>
    <property type="match status" value="1"/>
</dbReference>
<feature type="domain" description="CAAX prenyl protease 2/Lysostaphin resistance protein A-like" evidence="2">
    <location>
        <begin position="93"/>
        <end position="193"/>
    </location>
</feature>
<dbReference type="GO" id="GO:0006508">
    <property type="term" value="P:proteolysis"/>
    <property type="evidence" value="ECO:0007669"/>
    <property type="project" value="UniProtKB-KW"/>
</dbReference>
<evidence type="ECO:0000259" key="2">
    <source>
        <dbReference type="Pfam" id="PF02517"/>
    </source>
</evidence>
<keyword evidence="1" id="KW-0472">Membrane</keyword>
<dbReference type="EMBL" id="FZNX01000002">
    <property type="protein sequence ID" value="SNR56465.1"/>
    <property type="molecule type" value="Genomic_DNA"/>
</dbReference>
<sequence>MGILKLPINTTILETFDLSIQQSDNISRLLKNLVIIILAIYAINKLKLVDLSGLSKHIKLQNKFLILIPLYLVIIGVLSLLGTDLSGISAIDIMLLSLAMISVGFVEEFIFRGILQSVFLKEYSHRKNGILISIFLPAVLFGGIHLLNLNMSNIAASISQAVYAFFIGATFGAILLKTNKLFPLAIIHGLIDIVFSIPTLLDDNVKVGELEQQNIGQAIGSMLIVLPLFIIGLFIIRKINLASVQEKIVLSSKIKLS</sequence>
<evidence type="ECO:0000256" key="1">
    <source>
        <dbReference type="SAM" id="Phobius"/>
    </source>
</evidence>
<accession>A0A238XBL4</accession>
<organism evidence="3 4">
    <name type="scientific">Lutibacter flavus</name>
    <dbReference type="NCBI Taxonomy" id="691689"/>
    <lineage>
        <taxon>Bacteria</taxon>
        <taxon>Pseudomonadati</taxon>
        <taxon>Bacteroidota</taxon>
        <taxon>Flavobacteriia</taxon>
        <taxon>Flavobacteriales</taxon>
        <taxon>Flavobacteriaceae</taxon>
        <taxon>Lutibacter</taxon>
    </lineage>
</organism>
<feature type="transmembrane region" description="Helical" evidence="1">
    <location>
        <begin position="64"/>
        <end position="82"/>
    </location>
</feature>
<keyword evidence="3" id="KW-0645">Protease</keyword>
<gene>
    <name evidence="3" type="ORF">SAMN04488111_1797</name>
</gene>
<keyword evidence="4" id="KW-1185">Reference proteome</keyword>
<feature type="transmembrane region" description="Helical" evidence="1">
    <location>
        <begin position="218"/>
        <end position="236"/>
    </location>
</feature>
<dbReference type="GO" id="GO:0080120">
    <property type="term" value="P:CAAX-box protein maturation"/>
    <property type="evidence" value="ECO:0007669"/>
    <property type="project" value="UniProtKB-ARBA"/>
</dbReference>
<dbReference type="AlphaFoldDB" id="A0A238XBL4"/>
<feature type="transmembrane region" description="Helical" evidence="1">
    <location>
        <begin position="26"/>
        <end position="43"/>
    </location>
</feature>
<feature type="transmembrane region" description="Helical" evidence="1">
    <location>
        <begin position="154"/>
        <end position="176"/>
    </location>
</feature>
<evidence type="ECO:0000313" key="4">
    <source>
        <dbReference type="Proteomes" id="UP000198412"/>
    </source>
</evidence>
<name>A0A238XBL4_9FLAO</name>
<evidence type="ECO:0000313" key="3">
    <source>
        <dbReference type="EMBL" id="SNR56465.1"/>
    </source>
</evidence>
<feature type="transmembrane region" description="Helical" evidence="1">
    <location>
        <begin position="130"/>
        <end position="148"/>
    </location>
</feature>